<evidence type="ECO:0000256" key="1">
    <source>
        <dbReference type="SAM" id="Phobius"/>
    </source>
</evidence>
<reference evidence="2" key="1">
    <citation type="submission" date="2018-06" db="EMBL/GenBank/DDBJ databases">
        <authorList>
            <person name="Zhirakovskaya E."/>
        </authorList>
    </citation>
    <scope>NUCLEOTIDE SEQUENCE</scope>
</reference>
<gene>
    <name evidence="2" type="ORF">MNBD_CHLOROFLEXI01-869</name>
</gene>
<feature type="transmembrane region" description="Helical" evidence="1">
    <location>
        <begin position="12"/>
        <end position="30"/>
    </location>
</feature>
<dbReference type="AlphaFoldDB" id="A0A3B0UM59"/>
<feature type="transmembrane region" description="Helical" evidence="1">
    <location>
        <begin position="123"/>
        <end position="141"/>
    </location>
</feature>
<organism evidence="2">
    <name type="scientific">hydrothermal vent metagenome</name>
    <dbReference type="NCBI Taxonomy" id="652676"/>
    <lineage>
        <taxon>unclassified sequences</taxon>
        <taxon>metagenomes</taxon>
        <taxon>ecological metagenomes</taxon>
    </lineage>
</organism>
<evidence type="ECO:0000313" key="2">
    <source>
        <dbReference type="EMBL" id="VAW32241.1"/>
    </source>
</evidence>
<keyword evidence="1" id="KW-0812">Transmembrane</keyword>
<keyword evidence="1" id="KW-1133">Transmembrane helix</keyword>
<keyword evidence="1" id="KW-0472">Membrane</keyword>
<feature type="transmembrane region" description="Helical" evidence="1">
    <location>
        <begin position="66"/>
        <end position="87"/>
    </location>
</feature>
<proteinExistence type="predicted"/>
<accession>A0A3B0UM59</accession>
<sequence length="150" mass="16755">MDILQQWVNDRSMRLGLITGLIGLAVSFAGRGLNLGRVLGDPLPIVLGFSQALRGGWLYLNWRGVGWHLLFILFLVVLNAGILRFWVPREQWEQLRMGSAVRFAAVLNLTIVALTEVDAVVVFIWYLMAGFISLFLAGRLADGATKLMNR</sequence>
<dbReference type="EMBL" id="UOEU01000337">
    <property type="protein sequence ID" value="VAW32241.1"/>
    <property type="molecule type" value="Genomic_DNA"/>
</dbReference>
<name>A0A3B0UM59_9ZZZZ</name>
<feature type="transmembrane region" description="Helical" evidence="1">
    <location>
        <begin position="99"/>
        <end position="117"/>
    </location>
</feature>
<protein>
    <submittedName>
        <fullName evidence="2">Uncharacterized protein</fullName>
    </submittedName>
</protein>